<dbReference type="AlphaFoldDB" id="A0A6N7US78"/>
<protein>
    <submittedName>
        <fullName evidence="2">DUF2200 family protein</fullName>
    </submittedName>
</protein>
<dbReference type="Gene3D" id="1.10.8.290">
    <property type="entry name" value="uncharacterized protein sp1917 domain"/>
    <property type="match status" value="1"/>
</dbReference>
<dbReference type="Pfam" id="PF08818">
    <property type="entry name" value="DUF1801"/>
    <property type="match status" value="1"/>
</dbReference>
<comment type="caution">
    <text evidence="2">The sequence shown here is derived from an EMBL/GenBank/DDBJ whole genome shotgun (WGS) entry which is preliminary data.</text>
</comment>
<organism evidence="2 3">
    <name type="scientific">Suipraeoptans intestinalis</name>
    <dbReference type="NCBI Taxonomy" id="2606628"/>
    <lineage>
        <taxon>Bacteria</taxon>
        <taxon>Bacillati</taxon>
        <taxon>Bacillota</taxon>
        <taxon>Clostridia</taxon>
        <taxon>Lachnospirales</taxon>
        <taxon>Lachnospiraceae</taxon>
        <taxon>Suipraeoptans</taxon>
    </lineage>
</organism>
<name>A0A6N7US78_9FIRM</name>
<evidence type="ECO:0000313" key="2">
    <source>
        <dbReference type="EMBL" id="MSR93304.1"/>
    </source>
</evidence>
<evidence type="ECO:0000313" key="3">
    <source>
        <dbReference type="Proteomes" id="UP000434409"/>
    </source>
</evidence>
<feature type="domain" description="YdhG-like" evidence="1">
    <location>
        <begin position="160"/>
        <end position="246"/>
    </location>
</feature>
<proteinExistence type="predicted"/>
<dbReference type="Pfam" id="PF09966">
    <property type="entry name" value="DUF2200"/>
    <property type="match status" value="1"/>
</dbReference>
<dbReference type="InterPro" id="IPR014580">
    <property type="entry name" value="UCP033199"/>
</dbReference>
<reference evidence="2 3" key="1">
    <citation type="submission" date="2019-08" db="EMBL/GenBank/DDBJ databases">
        <title>In-depth cultivation of the pig gut microbiome towards novel bacterial diversity and tailored functional studies.</title>
        <authorList>
            <person name="Wylensek D."/>
            <person name="Hitch T.C.A."/>
            <person name="Clavel T."/>
        </authorList>
    </citation>
    <scope>NUCLEOTIDE SEQUENCE [LARGE SCALE GENOMIC DNA]</scope>
    <source>
        <strain evidence="2 3">68-1-5</strain>
    </source>
</reference>
<gene>
    <name evidence="2" type="ORF">FYJ34_03230</name>
</gene>
<sequence length="256" mass="29443">MDNQKIFSMSVAKVYPMLIAKAERKGRTKEEVDEVCCWLTGYTPGQIAQQLARDVSYETFFDEAPQINPNSRLIAGSVCGIRVESIEDPLMQKIRWLDKLVDELAKGRPLDKILRNEAPSAKWKCPKCGRKFRNKNQDHSCGEKPKSIDEYIENQSEEFRDDLCFLRRILREALPDAEERISWSMPTYWKGHNILHFAACKKHIGFYPGPEAVTEFATELQDYHVDKGTIRIPYGKIDSELLSKIATWCNETGNHA</sequence>
<dbReference type="SUPFAM" id="SSF159888">
    <property type="entry name" value="YdhG-like"/>
    <property type="match status" value="1"/>
</dbReference>
<dbReference type="Gene3D" id="3.90.1150.200">
    <property type="match status" value="1"/>
</dbReference>
<dbReference type="Proteomes" id="UP000434409">
    <property type="component" value="Unassembled WGS sequence"/>
</dbReference>
<evidence type="ECO:0000259" key="1">
    <source>
        <dbReference type="Pfam" id="PF08818"/>
    </source>
</evidence>
<accession>A0A6N7US78</accession>
<dbReference type="EMBL" id="VULY01000018">
    <property type="protein sequence ID" value="MSR93304.1"/>
    <property type="molecule type" value="Genomic_DNA"/>
</dbReference>
<keyword evidence="3" id="KW-1185">Reference proteome</keyword>
<dbReference type="InterPro" id="IPR014922">
    <property type="entry name" value="YdhG-like"/>
</dbReference>
<dbReference type="InterPro" id="IPR023204">
    <property type="entry name" value="SP1917_dom_sf"/>
</dbReference>